<dbReference type="STRING" id="409849.ENSPMGP00000002345"/>
<keyword evidence="1" id="KW-0812">Transmembrane</keyword>
<dbReference type="GO" id="GO:0007040">
    <property type="term" value="P:lysosome organization"/>
    <property type="evidence" value="ECO:0007669"/>
    <property type="project" value="TreeGrafter"/>
</dbReference>
<reference evidence="2" key="1">
    <citation type="submission" date="2025-08" db="UniProtKB">
        <authorList>
            <consortium name="Ensembl"/>
        </authorList>
    </citation>
    <scope>IDENTIFICATION</scope>
</reference>
<keyword evidence="1" id="KW-0472">Membrane</keyword>
<dbReference type="AlphaFoldDB" id="A0A3B3ZCJ8"/>
<dbReference type="GO" id="GO:0016020">
    <property type="term" value="C:membrane"/>
    <property type="evidence" value="ECO:0007669"/>
    <property type="project" value="TreeGrafter"/>
</dbReference>
<dbReference type="Pfam" id="PF15156">
    <property type="entry name" value="CLN6"/>
    <property type="match status" value="1"/>
</dbReference>
<dbReference type="PANTHER" id="PTHR16244:SF2">
    <property type="entry name" value="CEROID-LIPOFUSCINOSIS NEURONAL PROTEIN 6"/>
    <property type="match status" value="1"/>
</dbReference>
<reference evidence="2" key="2">
    <citation type="submission" date="2025-09" db="UniProtKB">
        <authorList>
            <consortium name="Ensembl"/>
        </authorList>
    </citation>
    <scope>IDENTIFICATION</scope>
</reference>
<organism evidence="2 3">
    <name type="scientific">Periophthalmus magnuspinnatus</name>
    <dbReference type="NCBI Taxonomy" id="409849"/>
    <lineage>
        <taxon>Eukaryota</taxon>
        <taxon>Metazoa</taxon>
        <taxon>Chordata</taxon>
        <taxon>Craniata</taxon>
        <taxon>Vertebrata</taxon>
        <taxon>Euteleostomi</taxon>
        <taxon>Actinopterygii</taxon>
        <taxon>Neopterygii</taxon>
        <taxon>Teleostei</taxon>
        <taxon>Neoteleostei</taxon>
        <taxon>Acanthomorphata</taxon>
        <taxon>Gobiaria</taxon>
        <taxon>Gobiiformes</taxon>
        <taxon>Gobioidei</taxon>
        <taxon>Gobiidae</taxon>
        <taxon>Oxudercinae</taxon>
        <taxon>Periophthalmus</taxon>
    </lineage>
</organism>
<dbReference type="GO" id="GO:0005783">
    <property type="term" value="C:endoplasmic reticulum"/>
    <property type="evidence" value="ECO:0007669"/>
    <property type="project" value="TreeGrafter"/>
</dbReference>
<evidence type="ECO:0000313" key="3">
    <source>
        <dbReference type="Proteomes" id="UP000261520"/>
    </source>
</evidence>
<proteinExistence type="predicted"/>
<dbReference type="PANTHER" id="PTHR16244">
    <property type="entry name" value="CEROID-LIPOFUSCINOSIS NEURONAL PROTEIN 6"/>
    <property type="match status" value="1"/>
</dbReference>
<keyword evidence="1" id="KW-1133">Transmembrane helix</keyword>
<evidence type="ECO:0000256" key="1">
    <source>
        <dbReference type="SAM" id="Phobius"/>
    </source>
</evidence>
<feature type="transmembrane region" description="Helical" evidence="1">
    <location>
        <begin position="55"/>
        <end position="73"/>
    </location>
</feature>
<dbReference type="Ensembl" id="ENSPMGT00000002486.1">
    <property type="protein sequence ID" value="ENSPMGP00000002345.1"/>
    <property type="gene ID" value="ENSPMGG00000002074.1"/>
</dbReference>
<keyword evidence="3" id="KW-1185">Reference proteome</keyword>
<dbReference type="Proteomes" id="UP000261520">
    <property type="component" value="Unplaced"/>
</dbReference>
<accession>A0A3B3ZCJ8</accession>
<name>A0A3B3ZCJ8_9GOBI</name>
<evidence type="ECO:0000313" key="2">
    <source>
        <dbReference type="Ensembl" id="ENSPMGP00000002345.1"/>
    </source>
</evidence>
<protein>
    <submittedName>
        <fullName evidence="2">Uncharacterized protein</fullName>
    </submittedName>
</protein>
<feature type="transmembrane region" description="Helical" evidence="1">
    <location>
        <begin position="29"/>
        <end position="48"/>
    </location>
</feature>
<sequence length="160" mass="17929">ASLGRCSGHVPPGGGPGEDPGHLCLLTGLRMYIPFFIVLLIYFCGCFTQAKEQRLPVSGWLLLGPSALYYWYLVTEGQITELFLVTLGCMFAVWVLQRRRGLALDSNGQFLLLSFSLAVLLVGLWVGFLWDDPTLRAKYPGLVYVPEPWSYYTLHIKTSH</sequence>
<feature type="transmembrane region" description="Helical" evidence="1">
    <location>
        <begin position="79"/>
        <end position="96"/>
    </location>
</feature>
<feature type="transmembrane region" description="Helical" evidence="1">
    <location>
        <begin position="108"/>
        <end position="130"/>
    </location>
</feature>
<dbReference type="InterPro" id="IPR029255">
    <property type="entry name" value="CLN6"/>
</dbReference>